<proteinExistence type="predicted"/>
<comment type="caution">
    <text evidence="1">The sequence shown here is derived from an EMBL/GenBank/DDBJ whole genome shotgun (WGS) entry which is preliminary data.</text>
</comment>
<keyword evidence="2" id="KW-1185">Reference proteome</keyword>
<protein>
    <submittedName>
        <fullName evidence="1">Uncharacterized protein</fullName>
    </submittedName>
</protein>
<accession>A0ACC0C292</accession>
<dbReference type="Proteomes" id="UP001060085">
    <property type="component" value="Linkage Group LG02"/>
</dbReference>
<organism evidence="1 2">
    <name type="scientific">Catharanthus roseus</name>
    <name type="common">Madagascar periwinkle</name>
    <name type="synonym">Vinca rosea</name>
    <dbReference type="NCBI Taxonomy" id="4058"/>
    <lineage>
        <taxon>Eukaryota</taxon>
        <taxon>Viridiplantae</taxon>
        <taxon>Streptophyta</taxon>
        <taxon>Embryophyta</taxon>
        <taxon>Tracheophyta</taxon>
        <taxon>Spermatophyta</taxon>
        <taxon>Magnoliopsida</taxon>
        <taxon>eudicotyledons</taxon>
        <taxon>Gunneridae</taxon>
        <taxon>Pentapetalae</taxon>
        <taxon>asterids</taxon>
        <taxon>lamiids</taxon>
        <taxon>Gentianales</taxon>
        <taxon>Apocynaceae</taxon>
        <taxon>Rauvolfioideae</taxon>
        <taxon>Vinceae</taxon>
        <taxon>Catharanthinae</taxon>
        <taxon>Catharanthus</taxon>
    </lineage>
</organism>
<dbReference type="EMBL" id="CM044702">
    <property type="protein sequence ID" value="KAI5679015.1"/>
    <property type="molecule type" value="Genomic_DNA"/>
</dbReference>
<sequence>MASSCALLHLLVIILLAFSCFFPFNAMATSRNMDLLYESQELPTFKDISQVEPSEMAELEGEEFGSRRMDFQSNDYLGSGANNRHTPRPPVTLEGRKS</sequence>
<evidence type="ECO:0000313" key="2">
    <source>
        <dbReference type="Proteomes" id="UP001060085"/>
    </source>
</evidence>
<name>A0ACC0C292_CATRO</name>
<reference evidence="2" key="1">
    <citation type="journal article" date="2023" name="Nat. Plants">
        <title>Single-cell RNA sequencing provides a high-resolution roadmap for understanding the multicellular compartmentation of specialized metabolism.</title>
        <authorList>
            <person name="Sun S."/>
            <person name="Shen X."/>
            <person name="Li Y."/>
            <person name="Li Y."/>
            <person name="Wang S."/>
            <person name="Li R."/>
            <person name="Zhang H."/>
            <person name="Shen G."/>
            <person name="Guo B."/>
            <person name="Wei J."/>
            <person name="Xu J."/>
            <person name="St-Pierre B."/>
            <person name="Chen S."/>
            <person name="Sun C."/>
        </authorList>
    </citation>
    <scope>NUCLEOTIDE SEQUENCE [LARGE SCALE GENOMIC DNA]</scope>
</reference>
<gene>
    <name evidence="1" type="ORF">M9H77_09965</name>
</gene>
<evidence type="ECO:0000313" key="1">
    <source>
        <dbReference type="EMBL" id="KAI5679015.1"/>
    </source>
</evidence>